<dbReference type="Proteomes" id="UP001212997">
    <property type="component" value="Unassembled WGS sequence"/>
</dbReference>
<name>A0AAD5Y8T7_9APHY</name>
<organism evidence="2 3">
    <name type="scientific">Meripilus lineatus</name>
    <dbReference type="NCBI Taxonomy" id="2056292"/>
    <lineage>
        <taxon>Eukaryota</taxon>
        <taxon>Fungi</taxon>
        <taxon>Dikarya</taxon>
        <taxon>Basidiomycota</taxon>
        <taxon>Agaricomycotina</taxon>
        <taxon>Agaricomycetes</taxon>
        <taxon>Polyporales</taxon>
        <taxon>Meripilaceae</taxon>
        <taxon>Meripilus</taxon>
    </lineage>
</organism>
<evidence type="ECO:0000313" key="3">
    <source>
        <dbReference type="Proteomes" id="UP001212997"/>
    </source>
</evidence>
<gene>
    <name evidence="2" type="ORF">NLI96_g10977</name>
</gene>
<dbReference type="AlphaFoldDB" id="A0AAD5Y8T7"/>
<sequence>MRHPVQEVPTSGAILSAEGFQADVCLRPDLVILGDEELGLGLAKEDDVKWDSSDRAKSAGPVVTTTSVQSPGGRARMLMDGIGQMVETIEPFDVFIGQISPEVVRNILHNL</sequence>
<proteinExistence type="predicted"/>
<accession>A0AAD5Y8T7</accession>
<evidence type="ECO:0000313" key="2">
    <source>
        <dbReference type="EMBL" id="KAJ3476711.1"/>
    </source>
</evidence>
<reference evidence="2" key="1">
    <citation type="submission" date="2022-07" db="EMBL/GenBank/DDBJ databases">
        <title>Genome Sequence of Physisporinus lineatus.</title>
        <authorList>
            <person name="Buettner E."/>
        </authorList>
    </citation>
    <scope>NUCLEOTIDE SEQUENCE</scope>
    <source>
        <strain evidence="2">VT162</strain>
    </source>
</reference>
<protein>
    <submittedName>
        <fullName evidence="2">Uncharacterized protein</fullName>
    </submittedName>
</protein>
<evidence type="ECO:0000256" key="1">
    <source>
        <dbReference type="SAM" id="MobiDB-lite"/>
    </source>
</evidence>
<feature type="region of interest" description="Disordered" evidence="1">
    <location>
        <begin position="52"/>
        <end position="74"/>
    </location>
</feature>
<comment type="caution">
    <text evidence="2">The sequence shown here is derived from an EMBL/GenBank/DDBJ whole genome shotgun (WGS) entry which is preliminary data.</text>
</comment>
<dbReference type="EMBL" id="JANAWD010000676">
    <property type="protein sequence ID" value="KAJ3476711.1"/>
    <property type="molecule type" value="Genomic_DNA"/>
</dbReference>
<keyword evidence="3" id="KW-1185">Reference proteome</keyword>